<keyword evidence="9" id="KW-0482">Metalloprotease</keyword>
<proteinExistence type="inferred from homology"/>
<evidence type="ECO:0000256" key="4">
    <source>
        <dbReference type="ARBA" id="ARBA00022670"/>
    </source>
</evidence>
<protein>
    <submittedName>
        <fullName evidence="14">Site-2 protease family protein</fullName>
    </submittedName>
</protein>
<feature type="transmembrane region" description="Helical" evidence="11">
    <location>
        <begin position="129"/>
        <end position="153"/>
    </location>
</feature>
<keyword evidence="5 11" id="KW-0812">Transmembrane</keyword>
<evidence type="ECO:0000256" key="2">
    <source>
        <dbReference type="ARBA" id="ARBA00004141"/>
    </source>
</evidence>
<evidence type="ECO:0000313" key="15">
    <source>
        <dbReference type="Proteomes" id="UP000754710"/>
    </source>
</evidence>
<dbReference type="PANTHER" id="PTHR42837">
    <property type="entry name" value="REGULATOR OF SIGMA-E PROTEASE RSEP"/>
    <property type="match status" value="1"/>
</dbReference>
<comment type="cofactor">
    <cofactor evidence="1">
        <name>Zn(2+)</name>
        <dbReference type="ChEBI" id="CHEBI:29105"/>
    </cofactor>
</comment>
<keyword evidence="10 11" id="KW-0472">Membrane</keyword>
<evidence type="ECO:0000259" key="13">
    <source>
        <dbReference type="Pfam" id="PF17820"/>
    </source>
</evidence>
<evidence type="ECO:0000256" key="10">
    <source>
        <dbReference type="ARBA" id="ARBA00023136"/>
    </source>
</evidence>
<dbReference type="GO" id="GO:0008233">
    <property type="term" value="F:peptidase activity"/>
    <property type="evidence" value="ECO:0007669"/>
    <property type="project" value="UniProtKB-KW"/>
</dbReference>
<keyword evidence="8 11" id="KW-1133">Transmembrane helix</keyword>
<dbReference type="SUPFAM" id="SSF50156">
    <property type="entry name" value="PDZ domain-like"/>
    <property type="match status" value="1"/>
</dbReference>
<dbReference type="InterPro" id="IPR041489">
    <property type="entry name" value="PDZ_6"/>
</dbReference>
<evidence type="ECO:0000259" key="12">
    <source>
        <dbReference type="Pfam" id="PF02163"/>
    </source>
</evidence>
<evidence type="ECO:0000256" key="5">
    <source>
        <dbReference type="ARBA" id="ARBA00022692"/>
    </source>
</evidence>
<evidence type="ECO:0000256" key="8">
    <source>
        <dbReference type="ARBA" id="ARBA00022989"/>
    </source>
</evidence>
<reference evidence="14 15" key="1">
    <citation type="submission" date="2021-08" db="EMBL/GenBank/DDBJ databases">
        <title>Nocardioides bacterium WL0053 sp. nov., isolated from the sediment.</title>
        <authorList>
            <person name="Wang L."/>
            <person name="Zhang D."/>
            <person name="Zhang A."/>
        </authorList>
    </citation>
    <scope>NUCLEOTIDE SEQUENCE [LARGE SCALE GENOMIC DNA]</scope>
    <source>
        <strain evidence="14 15">WL0053</strain>
    </source>
</reference>
<feature type="domain" description="PDZ" evidence="13">
    <location>
        <begin position="190"/>
        <end position="237"/>
    </location>
</feature>
<comment type="similarity">
    <text evidence="3">Belongs to the peptidase M50B family.</text>
</comment>
<name>A0ABS7RL79_9ACTN</name>
<dbReference type="Proteomes" id="UP000754710">
    <property type="component" value="Unassembled WGS sequence"/>
</dbReference>
<keyword evidence="4 14" id="KW-0645">Protease</keyword>
<feature type="transmembrane region" description="Helical" evidence="11">
    <location>
        <begin position="349"/>
        <end position="369"/>
    </location>
</feature>
<dbReference type="RefSeq" id="WP_221025512.1">
    <property type="nucleotide sequence ID" value="NZ_JAIEZQ010000002.1"/>
</dbReference>
<dbReference type="Pfam" id="PF17820">
    <property type="entry name" value="PDZ_6"/>
    <property type="match status" value="1"/>
</dbReference>
<accession>A0ABS7RL79</accession>
<keyword evidence="7" id="KW-0862">Zinc</keyword>
<evidence type="ECO:0000256" key="7">
    <source>
        <dbReference type="ARBA" id="ARBA00022833"/>
    </source>
</evidence>
<sequence length="438" mass="47191">MTVLMYTLGVVLFVVGVAASIGLHELGHMVPAKKFGVKVTQYFIGFGRTVWSRRRGETEYGVKAIPLGGYVKLVGMLPPGPEDDPSRIRKSNTGMFTQLISDARAAEYELVEPGDEERLFYRLPWWKKVIVMAGGPTVNLVLAFLLFGGVFMLHGQPEPTTTVDEVSDCVIAVTPETLNQQQRKCTPADPVAPAKQAGLQPGDRILTLNGTEVTSWEQLSGLIRANEDGRAVIVYERDGERRSATTNTTVSPRPDLRDDGQVVEAGFLGVAPTMVLDKKDAGFVVATMGTYTWETVKALGEMPVKLVGVARAALGLEERSADGPMSVVGASRVAGEVASAHEVPVSDRFVSLLMLLGGINLFVGMFNFIPLLPLDGGHIAGALYEAVRRGIAKLLRRPDPGYFDVAKLLPVAYVMAGVILVMSVVLIYADIVAPVRLG</sequence>
<evidence type="ECO:0000256" key="1">
    <source>
        <dbReference type="ARBA" id="ARBA00001947"/>
    </source>
</evidence>
<evidence type="ECO:0000256" key="3">
    <source>
        <dbReference type="ARBA" id="ARBA00007931"/>
    </source>
</evidence>
<dbReference type="CDD" id="cd06163">
    <property type="entry name" value="S2P-M50_PDZ_RseP-like"/>
    <property type="match status" value="1"/>
</dbReference>
<dbReference type="CDD" id="cd23081">
    <property type="entry name" value="cpPDZ_EcRseP-like"/>
    <property type="match status" value="1"/>
</dbReference>
<dbReference type="Gene3D" id="2.30.42.10">
    <property type="match status" value="1"/>
</dbReference>
<feature type="domain" description="Peptidase M50" evidence="12">
    <location>
        <begin position="13"/>
        <end position="391"/>
    </location>
</feature>
<evidence type="ECO:0000256" key="9">
    <source>
        <dbReference type="ARBA" id="ARBA00023049"/>
    </source>
</evidence>
<dbReference type="InterPro" id="IPR004387">
    <property type="entry name" value="Pept_M50_Zn"/>
</dbReference>
<evidence type="ECO:0000256" key="6">
    <source>
        <dbReference type="ARBA" id="ARBA00022801"/>
    </source>
</evidence>
<dbReference type="EMBL" id="JAIEZQ010000002">
    <property type="protein sequence ID" value="MBY9075809.1"/>
    <property type="molecule type" value="Genomic_DNA"/>
</dbReference>
<comment type="caution">
    <text evidence="14">The sequence shown here is derived from an EMBL/GenBank/DDBJ whole genome shotgun (WGS) entry which is preliminary data.</text>
</comment>
<dbReference type="Pfam" id="PF02163">
    <property type="entry name" value="Peptidase_M50"/>
    <property type="match status" value="1"/>
</dbReference>
<organism evidence="14 15">
    <name type="scientific">Nocardioides jiangsuensis</name>
    <dbReference type="NCBI Taxonomy" id="2866161"/>
    <lineage>
        <taxon>Bacteria</taxon>
        <taxon>Bacillati</taxon>
        <taxon>Actinomycetota</taxon>
        <taxon>Actinomycetes</taxon>
        <taxon>Propionibacteriales</taxon>
        <taxon>Nocardioidaceae</taxon>
        <taxon>Nocardioides</taxon>
    </lineage>
</organism>
<dbReference type="InterPro" id="IPR008915">
    <property type="entry name" value="Peptidase_M50"/>
</dbReference>
<dbReference type="GO" id="GO:0006508">
    <property type="term" value="P:proteolysis"/>
    <property type="evidence" value="ECO:0007669"/>
    <property type="project" value="UniProtKB-KW"/>
</dbReference>
<keyword evidence="6" id="KW-0378">Hydrolase</keyword>
<evidence type="ECO:0000256" key="11">
    <source>
        <dbReference type="SAM" id="Phobius"/>
    </source>
</evidence>
<comment type="subcellular location">
    <subcellularLocation>
        <location evidence="2">Membrane</location>
        <topology evidence="2">Multi-pass membrane protein</topology>
    </subcellularLocation>
</comment>
<dbReference type="InterPro" id="IPR036034">
    <property type="entry name" value="PDZ_sf"/>
</dbReference>
<gene>
    <name evidence="14" type="ORF">K1X13_13335</name>
</gene>
<evidence type="ECO:0000313" key="14">
    <source>
        <dbReference type="EMBL" id="MBY9075809.1"/>
    </source>
</evidence>
<keyword evidence="15" id="KW-1185">Reference proteome</keyword>
<feature type="transmembrane region" description="Helical" evidence="11">
    <location>
        <begin position="408"/>
        <end position="429"/>
    </location>
</feature>
<dbReference type="PANTHER" id="PTHR42837:SF2">
    <property type="entry name" value="MEMBRANE METALLOPROTEASE ARASP2, CHLOROPLASTIC-RELATED"/>
    <property type="match status" value="1"/>
</dbReference>